<dbReference type="InterPro" id="IPR010372">
    <property type="entry name" value="DNA_pol3_delta_N"/>
</dbReference>
<dbReference type="PANTHER" id="PTHR34388:SF1">
    <property type="entry name" value="DNA POLYMERASE III SUBUNIT DELTA"/>
    <property type="match status" value="1"/>
</dbReference>
<protein>
    <recommendedName>
        <fullName evidence="2 9">DNA polymerase III subunit delta</fullName>
        <ecNumber evidence="1 9">2.7.7.7</ecNumber>
    </recommendedName>
</protein>
<gene>
    <name evidence="12" type="primary">holA</name>
    <name evidence="12" type="ORF">O1U_0681</name>
</gene>
<evidence type="ECO:0000256" key="3">
    <source>
        <dbReference type="ARBA" id="ARBA00022679"/>
    </source>
</evidence>
<dbReference type="GO" id="GO:0003887">
    <property type="term" value="F:DNA-directed DNA polymerase activity"/>
    <property type="evidence" value="ECO:0007669"/>
    <property type="project" value="UniProtKB-UniRule"/>
</dbReference>
<dbReference type="CDD" id="cd18138">
    <property type="entry name" value="HLD_clamp_pol_III_delta"/>
    <property type="match status" value="1"/>
</dbReference>
<keyword evidence="13" id="KW-1185">Reference proteome</keyword>
<dbReference type="InterPro" id="IPR008921">
    <property type="entry name" value="DNA_pol3_clamp-load_cplx_C"/>
</dbReference>
<keyword evidence="3" id="KW-0808">Transferase</keyword>
<dbReference type="SUPFAM" id="SSF52540">
    <property type="entry name" value="P-loop containing nucleoside triphosphate hydrolases"/>
    <property type="match status" value="1"/>
</dbReference>
<dbReference type="AlphaFoldDB" id="S3DZL8"/>
<evidence type="ECO:0000256" key="1">
    <source>
        <dbReference type="ARBA" id="ARBA00012417"/>
    </source>
</evidence>
<keyword evidence="5" id="KW-0235">DNA replication</keyword>
<comment type="caution">
    <text evidence="12">The sequence shown here is derived from an EMBL/GenBank/DDBJ whole genome shotgun (WGS) entry which is preliminary data.</text>
</comment>
<dbReference type="GO" id="GO:0003677">
    <property type="term" value="F:DNA binding"/>
    <property type="evidence" value="ECO:0007669"/>
    <property type="project" value="InterPro"/>
</dbReference>
<evidence type="ECO:0000256" key="7">
    <source>
        <dbReference type="ARBA" id="ARBA00034754"/>
    </source>
</evidence>
<dbReference type="SUPFAM" id="SSF48019">
    <property type="entry name" value="post-AAA+ oligomerization domain-like"/>
    <property type="match status" value="1"/>
</dbReference>
<dbReference type="EMBL" id="AMSD01000002">
    <property type="protein sequence ID" value="EPE37381.1"/>
    <property type="molecule type" value="Genomic_DNA"/>
</dbReference>
<dbReference type="InterPro" id="IPR032780">
    <property type="entry name" value="DNA_pol3_delt_C"/>
</dbReference>
<dbReference type="GO" id="GO:0006261">
    <property type="term" value="P:DNA-templated DNA replication"/>
    <property type="evidence" value="ECO:0007669"/>
    <property type="project" value="TreeGrafter"/>
</dbReference>
<comment type="similarity">
    <text evidence="7">Belongs to the DNA polymerase HolA subunit family.</text>
</comment>
<accession>S3DZL8</accession>
<feature type="domain" description="DNA polymerase III subunit delta C-terminal" evidence="11">
    <location>
        <begin position="212"/>
        <end position="330"/>
    </location>
</feature>
<dbReference type="eggNOG" id="COG1466">
    <property type="taxonomic scope" value="Bacteria"/>
</dbReference>
<keyword evidence="4" id="KW-0548">Nucleotidyltransferase</keyword>
<dbReference type="InterPro" id="IPR005790">
    <property type="entry name" value="DNA_polIII_delta"/>
</dbReference>
<reference evidence="12 13" key="1">
    <citation type="journal article" date="2014" name="Environ. Microbiol.">
        <title>Genomic signatures of obligate host dependence in the luminous bacterial symbiont of a vertebrate.</title>
        <authorList>
            <person name="Hendry T.A."/>
            <person name="de Wet J.R."/>
            <person name="Dunlap P.V."/>
        </authorList>
    </citation>
    <scope>NUCLEOTIDE SEQUENCE [LARGE SCALE GENOMIC DNA]</scope>
    <source>
        <strain evidence="12 13">Akat1</strain>
    </source>
</reference>
<evidence type="ECO:0000256" key="6">
    <source>
        <dbReference type="ARBA" id="ARBA00022932"/>
    </source>
</evidence>
<evidence type="ECO:0000259" key="11">
    <source>
        <dbReference type="Pfam" id="PF14840"/>
    </source>
</evidence>
<dbReference type="GO" id="GO:0009360">
    <property type="term" value="C:DNA polymerase III complex"/>
    <property type="evidence" value="ECO:0007669"/>
    <property type="project" value="UniProtKB-UniRule"/>
</dbReference>
<proteinExistence type="inferred from homology"/>
<dbReference type="InterPro" id="IPR027417">
    <property type="entry name" value="P-loop_NTPase"/>
</dbReference>
<keyword evidence="6" id="KW-0239">DNA-directed DNA polymerase</keyword>
<comment type="catalytic activity">
    <reaction evidence="8">
        <text>DNA(n) + a 2'-deoxyribonucleoside 5'-triphosphate = DNA(n+1) + diphosphate</text>
        <dbReference type="Rhea" id="RHEA:22508"/>
        <dbReference type="Rhea" id="RHEA-COMP:17339"/>
        <dbReference type="Rhea" id="RHEA-COMP:17340"/>
        <dbReference type="ChEBI" id="CHEBI:33019"/>
        <dbReference type="ChEBI" id="CHEBI:61560"/>
        <dbReference type="ChEBI" id="CHEBI:173112"/>
        <dbReference type="EC" id="2.7.7.7"/>
    </reaction>
</comment>
<dbReference type="PATRIC" id="fig|1236703.3.peg.696"/>
<evidence type="ECO:0000313" key="12">
    <source>
        <dbReference type="EMBL" id="EPE37381.1"/>
    </source>
</evidence>
<dbReference type="Pfam" id="PF06144">
    <property type="entry name" value="DNA_pol3_delta"/>
    <property type="match status" value="1"/>
</dbReference>
<dbReference type="EC" id="2.7.7.7" evidence="1 9"/>
<dbReference type="NCBIfam" id="TIGR01128">
    <property type="entry name" value="holA"/>
    <property type="match status" value="1"/>
</dbReference>
<evidence type="ECO:0000256" key="4">
    <source>
        <dbReference type="ARBA" id="ARBA00022695"/>
    </source>
</evidence>
<organism evidence="12 13">
    <name type="scientific">Candidatus Photodesmus katoptron Akat1</name>
    <dbReference type="NCBI Taxonomy" id="1236703"/>
    <lineage>
        <taxon>Bacteria</taxon>
        <taxon>Pseudomonadati</taxon>
        <taxon>Pseudomonadota</taxon>
        <taxon>Gammaproteobacteria</taxon>
        <taxon>Vibrionales</taxon>
        <taxon>Vibrionaceae</taxon>
        <taxon>Candidatus Photodesmus</taxon>
    </lineage>
</organism>
<evidence type="ECO:0000256" key="5">
    <source>
        <dbReference type="ARBA" id="ARBA00022705"/>
    </source>
</evidence>
<dbReference type="Pfam" id="PF14840">
    <property type="entry name" value="DNA_pol3_delt_C"/>
    <property type="match status" value="1"/>
</dbReference>
<name>S3DZL8_9GAMM</name>
<dbReference type="Gene3D" id="1.10.8.60">
    <property type="match status" value="1"/>
</dbReference>
<dbReference type="Gene3D" id="3.40.50.300">
    <property type="entry name" value="P-loop containing nucleotide triphosphate hydrolases"/>
    <property type="match status" value="1"/>
</dbReference>
<evidence type="ECO:0000256" key="2">
    <source>
        <dbReference type="ARBA" id="ARBA00017703"/>
    </source>
</evidence>
<dbReference type="STRING" id="28176.CF66_0125"/>
<feature type="domain" description="DNA polymerase III delta N-terminal" evidence="10">
    <location>
        <begin position="20"/>
        <end position="137"/>
    </location>
</feature>
<dbReference type="Gene3D" id="1.20.272.10">
    <property type="match status" value="1"/>
</dbReference>
<evidence type="ECO:0000256" key="8">
    <source>
        <dbReference type="ARBA" id="ARBA00049244"/>
    </source>
</evidence>
<sequence length="334" mass="39584">MRVEANKLQQCLNKQLYSIYLLLGNEPLLIEESRKAIHQKAKKVGFNEFQYFKIERQLDWNQVFNYCQSFSLLSNKRIIELEICEKKEEINREVNTLIKMMNNDILLIIHRKILSKLKENQQCLNPLTSKCCFIHCFTPDIHQFPQFIQARCKVLGLKVDNQTIKMLAQWYEGNLFALSQSLEKLMLIYPDCKINETRLKESLSHCNHFSSFHWIDALLLAKPNRAQRILRQLKNEGIEAIVLIRIIQKELLKLLQMKYELNNSTLMQVFDKHKIWRSKHHVYISALSRLSFSILKMQIKLLIQCEMATKTTVQHYVSPWSILQELSVKLSIYK</sequence>
<dbReference type="Proteomes" id="UP000053688">
    <property type="component" value="Unassembled WGS sequence"/>
</dbReference>
<dbReference type="PANTHER" id="PTHR34388">
    <property type="entry name" value="DNA POLYMERASE III SUBUNIT DELTA"/>
    <property type="match status" value="1"/>
</dbReference>
<evidence type="ECO:0000259" key="10">
    <source>
        <dbReference type="Pfam" id="PF06144"/>
    </source>
</evidence>
<evidence type="ECO:0000256" key="9">
    <source>
        <dbReference type="NCBIfam" id="TIGR01128"/>
    </source>
</evidence>
<evidence type="ECO:0000313" key="13">
    <source>
        <dbReference type="Proteomes" id="UP000053688"/>
    </source>
</evidence>